<feature type="transmembrane region" description="Helical" evidence="6">
    <location>
        <begin position="391"/>
        <end position="410"/>
    </location>
</feature>
<protein>
    <submittedName>
        <fullName evidence="7">Peptidoglycan glycosyltransferase MrdB</fullName>
        <ecNumber evidence="7">2.4.1.129</ecNumber>
    </submittedName>
</protein>
<dbReference type="Pfam" id="PF01098">
    <property type="entry name" value="FTSW_RODA_SPOVE"/>
    <property type="match status" value="1"/>
</dbReference>
<evidence type="ECO:0000256" key="4">
    <source>
        <dbReference type="ARBA" id="ARBA00022989"/>
    </source>
</evidence>
<dbReference type="EMBL" id="VSSQ01004679">
    <property type="protein sequence ID" value="MPM26218.1"/>
    <property type="molecule type" value="Genomic_DNA"/>
</dbReference>
<evidence type="ECO:0000256" key="1">
    <source>
        <dbReference type="ARBA" id="ARBA00004141"/>
    </source>
</evidence>
<dbReference type="PANTHER" id="PTHR30474:SF1">
    <property type="entry name" value="PEPTIDOGLYCAN GLYCOSYLTRANSFERASE MRDB"/>
    <property type="match status" value="1"/>
</dbReference>
<comment type="subcellular location">
    <subcellularLocation>
        <location evidence="1">Membrane</location>
        <topology evidence="1">Multi-pass membrane protein</topology>
    </subcellularLocation>
</comment>
<evidence type="ECO:0000256" key="3">
    <source>
        <dbReference type="ARBA" id="ARBA00022960"/>
    </source>
</evidence>
<feature type="transmembrane region" description="Helical" evidence="6">
    <location>
        <begin position="52"/>
        <end position="69"/>
    </location>
</feature>
<gene>
    <name evidence="7" type="primary">mrdB_14</name>
    <name evidence="7" type="ORF">SDC9_72719</name>
</gene>
<comment type="caution">
    <text evidence="7">The sequence shown here is derived from an EMBL/GenBank/DDBJ whole genome shotgun (WGS) entry which is preliminary data.</text>
</comment>
<dbReference type="GO" id="GO:0008360">
    <property type="term" value="P:regulation of cell shape"/>
    <property type="evidence" value="ECO:0007669"/>
    <property type="project" value="UniProtKB-KW"/>
</dbReference>
<dbReference type="GO" id="GO:0032153">
    <property type="term" value="C:cell division site"/>
    <property type="evidence" value="ECO:0007669"/>
    <property type="project" value="TreeGrafter"/>
</dbReference>
<dbReference type="GO" id="GO:0005886">
    <property type="term" value="C:plasma membrane"/>
    <property type="evidence" value="ECO:0007669"/>
    <property type="project" value="TreeGrafter"/>
</dbReference>
<dbReference type="PANTHER" id="PTHR30474">
    <property type="entry name" value="CELL CYCLE PROTEIN"/>
    <property type="match status" value="1"/>
</dbReference>
<feature type="transmembrane region" description="Helical" evidence="6">
    <location>
        <begin position="168"/>
        <end position="196"/>
    </location>
</feature>
<dbReference type="InterPro" id="IPR001182">
    <property type="entry name" value="FtsW/RodA"/>
</dbReference>
<evidence type="ECO:0000313" key="7">
    <source>
        <dbReference type="EMBL" id="MPM26218.1"/>
    </source>
</evidence>
<keyword evidence="5 6" id="KW-0472">Membrane</keyword>
<proteinExistence type="predicted"/>
<feature type="transmembrane region" description="Helical" evidence="6">
    <location>
        <begin position="202"/>
        <end position="224"/>
    </location>
</feature>
<feature type="transmembrane region" description="Helical" evidence="6">
    <location>
        <begin position="231"/>
        <end position="252"/>
    </location>
</feature>
<feature type="transmembrane region" description="Helical" evidence="6">
    <location>
        <begin position="145"/>
        <end position="161"/>
    </location>
</feature>
<reference evidence="7" key="1">
    <citation type="submission" date="2019-08" db="EMBL/GenBank/DDBJ databases">
        <authorList>
            <person name="Kucharzyk K."/>
            <person name="Murdoch R.W."/>
            <person name="Higgins S."/>
            <person name="Loffler F."/>
        </authorList>
    </citation>
    <scope>NUCLEOTIDE SEQUENCE</scope>
</reference>
<keyword evidence="7" id="KW-0808">Transferase</keyword>
<keyword evidence="2 6" id="KW-0812">Transmembrane</keyword>
<dbReference type="NCBIfam" id="NF037961">
    <property type="entry name" value="RodA_shape"/>
    <property type="match status" value="1"/>
</dbReference>
<keyword evidence="3" id="KW-0133">Cell shape</keyword>
<dbReference type="GO" id="GO:0015648">
    <property type="term" value="F:lipid-linked peptidoglycan transporter activity"/>
    <property type="evidence" value="ECO:0007669"/>
    <property type="project" value="TreeGrafter"/>
</dbReference>
<feature type="transmembrane region" description="Helical" evidence="6">
    <location>
        <begin position="81"/>
        <end position="99"/>
    </location>
</feature>
<dbReference type="GO" id="GO:0051301">
    <property type="term" value="P:cell division"/>
    <property type="evidence" value="ECO:0007669"/>
    <property type="project" value="InterPro"/>
</dbReference>
<accession>A0A644YE31</accession>
<dbReference type="EC" id="2.4.1.129" evidence="7"/>
<keyword evidence="7" id="KW-0328">Glycosyltransferase</keyword>
<evidence type="ECO:0000256" key="5">
    <source>
        <dbReference type="ARBA" id="ARBA00023136"/>
    </source>
</evidence>
<dbReference type="AlphaFoldDB" id="A0A644YE31"/>
<dbReference type="GO" id="GO:0016757">
    <property type="term" value="F:glycosyltransferase activity"/>
    <property type="evidence" value="ECO:0007669"/>
    <property type="project" value="UniProtKB-KW"/>
</dbReference>
<feature type="transmembrane region" description="Helical" evidence="6">
    <location>
        <begin position="325"/>
        <end position="346"/>
    </location>
</feature>
<sequence>MSQLESKTGKLDVWILLIYICLMIIGWLSVFATGYREGPVGIFDFSMAYGRQTLWIITSVIMGLAILLIDSRVIPRASFGIYIGILVMLLLVLVLGSVISGNRAWIDLGGGVKLQPSEFAKFGTALFISKYLSIPGVRFSNTKNRNTMIGIVLFPILLVMLQKDTGSAIVFASFMLLFYRVGMPGFIIFLVFYTVALFVATLLIKQIVLILVLFGVFALLIYFAREKRQMIIRYLIMFFASAIFIVSVNYIFGRVLQPHQKDRINVLIGKEYDPKGSAFNVNQSLIAIGSGGFSGKGFLQGTQTKYNFVPEQTTDFIFCTIGEQWGFAGSSIVVLLYVFLLIRLIIIAEKQRSEFSRYYIYAVAGIFFMHFFINIGMTIAVVPVIGIPLPLVSYGGSSLWAFTLMLFTVLKLNLHRNSVL</sequence>
<keyword evidence="4 6" id="KW-1133">Transmembrane helix</keyword>
<feature type="transmembrane region" description="Helical" evidence="6">
    <location>
        <begin position="12"/>
        <end position="32"/>
    </location>
</feature>
<evidence type="ECO:0000256" key="6">
    <source>
        <dbReference type="SAM" id="Phobius"/>
    </source>
</evidence>
<evidence type="ECO:0000256" key="2">
    <source>
        <dbReference type="ARBA" id="ARBA00022692"/>
    </source>
</evidence>
<name>A0A644YE31_9ZZZZ</name>
<feature type="transmembrane region" description="Helical" evidence="6">
    <location>
        <begin position="358"/>
        <end position="385"/>
    </location>
</feature>
<organism evidence="7">
    <name type="scientific">bioreactor metagenome</name>
    <dbReference type="NCBI Taxonomy" id="1076179"/>
    <lineage>
        <taxon>unclassified sequences</taxon>
        <taxon>metagenomes</taxon>
        <taxon>ecological metagenomes</taxon>
    </lineage>
</organism>